<accession>A0ABS7JIB6</accession>
<keyword evidence="1" id="KW-0472">Membrane</keyword>
<name>A0ABS7JIB6_9SPHN</name>
<dbReference type="EMBL" id="JAIGNQ010000004">
    <property type="protein sequence ID" value="MBX7489488.1"/>
    <property type="molecule type" value="Genomic_DNA"/>
</dbReference>
<dbReference type="PANTHER" id="PTHR36535:SF1">
    <property type="entry name" value="DUF1772 DOMAIN-CONTAINING PROTEIN"/>
    <property type="match status" value="1"/>
</dbReference>
<dbReference type="PANTHER" id="PTHR36535">
    <property type="entry name" value="YALI0E30327P"/>
    <property type="match status" value="1"/>
</dbReference>
<comment type="caution">
    <text evidence="2">The sequence shown here is derived from an EMBL/GenBank/DDBJ whole genome shotgun (WGS) entry which is preliminary data.</text>
</comment>
<dbReference type="Proteomes" id="UP000776651">
    <property type="component" value="Unassembled WGS sequence"/>
</dbReference>
<proteinExistence type="predicted"/>
<evidence type="ECO:0000313" key="2">
    <source>
        <dbReference type="EMBL" id="MBX7489488.1"/>
    </source>
</evidence>
<keyword evidence="3" id="KW-1185">Reference proteome</keyword>
<keyword evidence="1" id="KW-0812">Transmembrane</keyword>
<feature type="transmembrane region" description="Helical" evidence="1">
    <location>
        <begin position="75"/>
        <end position="95"/>
    </location>
</feature>
<reference evidence="2 3" key="1">
    <citation type="submission" date="2021-08" db="EMBL/GenBank/DDBJ databases">
        <title>Comparative Genomics Analysis of the Genus Qipengyuania Reveals Extensive Genetic Diversity and Metabolic Versatility, Including the Description of Fifteen Novel Species.</title>
        <authorList>
            <person name="Liu Y."/>
        </authorList>
    </citation>
    <scope>NUCLEOTIDE SEQUENCE [LARGE SCALE GENOMIC DNA]</scope>
    <source>
        <strain evidence="2 3">GH25</strain>
    </source>
</reference>
<keyword evidence="1" id="KW-1133">Transmembrane helix</keyword>
<dbReference type="Pfam" id="PF08592">
    <property type="entry name" value="Anthrone_oxy"/>
    <property type="match status" value="1"/>
</dbReference>
<evidence type="ECO:0000256" key="1">
    <source>
        <dbReference type="SAM" id="Phobius"/>
    </source>
</evidence>
<dbReference type="RefSeq" id="WP_221598631.1">
    <property type="nucleotide sequence ID" value="NZ_JAIGNQ010000004.1"/>
</dbReference>
<protein>
    <submittedName>
        <fullName evidence="2">DUF1772 domain-containing protein</fullName>
    </submittedName>
</protein>
<sequence length="146" mass="15682">MSLFSIIALASAALFAGAASYISLVEHPARLLLEDKPLLTQWQSSYAKALPIQSGLAIIGGVCGVAAWYLSTQWLWIAGSIALLGNWPFTIIAIMPTNKRLQAVHPEQAGPDIRAQLVSWGRLHDIRSLLGLASTVLFAIALMATM</sequence>
<dbReference type="InterPro" id="IPR013901">
    <property type="entry name" value="Anthrone_oxy"/>
</dbReference>
<feature type="transmembrane region" description="Helical" evidence="1">
    <location>
        <begin position="50"/>
        <end position="70"/>
    </location>
</feature>
<organism evidence="2 3">
    <name type="scientific">Qipengyuania pacifica</name>
    <dbReference type="NCBI Taxonomy" id="2860199"/>
    <lineage>
        <taxon>Bacteria</taxon>
        <taxon>Pseudomonadati</taxon>
        <taxon>Pseudomonadota</taxon>
        <taxon>Alphaproteobacteria</taxon>
        <taxon>Sphingomonadales</taxon>
        <taxon>Erythrobacteraceae</taxon>
        <taxon>Qipengyuania</taxon>
    </lineage>
</organism>
<feature type="transmembrane region" description="Helical" evidence="1">
    <location>
        <begin position="126"/>
        <end position="144"/>
    </location>
</feature>
<gene>
    <name evidence="2" type="ORF">K3177_13280</name>
</gene>
<evidence type="ECO:0000313" key="3">
    <source>
        <dbReference type="Proteomes" id="UP000776651"/>
    </source>
</evidence>